<evidence type="ECO:0000256" key="1">
    <source>
        <dbReference type="ARBA" id="ARBA00001933"/>
    </source>
</evidence>
<comment type="cofactor">
    <cofactor evidence="1">
        <name>pyridoxal 5'-phosphate</name>
        <dbReference type="ChEBI" id="CHEBI:597326"/>
    </cofactor>
</comment>
<dbReference type="GO" id="GO:0016020">
    <property type="term" value="C:membrane"/>
    <property type="evidence" value="ECO:0007669"/>
    <property type="project" value="UniProtKB-SubCell"/>
</dbReference>
<dbReference type="OMA" id="QPRANGC"/>
<evidence type="ECO:0000256" key="18">
    <source>
        <dbReference type="SAM" id="Phobius"/>
    </source>
</evidence>
<dbReference type="InterPro" id="IPR015422">
    <property type="entry name" value="PyrdxlP-dep_Trfase_small"/>
</dbReference>
<accession>M7NQ26</accession>
<dbReference type="InterPro" id="IPR015424">
    <property type="entry name" value="PyrdxlP-dep_Trfase"/>
</dbReference>
<evidence type="ECO:0000256" key="15">
    <source>
        <dbReference type="ARBA" id="ARBA00023136"/>
    </source>
</evidence>
<evidence type="ECO:0000259" key="19">
    <source>
        <dbReference type="Pfam" id="PF00155"/>
    </source>
</evidence>
<keyword evidence="9 18" id="KW-0812">Transmembrane</keyword>
<protein>
    <recommendedName>
        <fullName evidence="7">serine C-palmitoyltransferase</fullName>
        <ecNumber evidence="7">2.3.1.50</ecNumber>
    </recommendedName>
</protein>
<dbReference type="InterPro" id="IPR050087">
    <property type="entry name" value="AON_synthase_class-II"/>
</dbReference>
<dbReference type="SUPFAM" id="SSF53383">
    <property type="entry name" value="PLP-dependent transferases"/>
    <property type="match status" value="1"/>
</dbReference>
<dbReference type="CDD" id="cd06454">
    <property type="entry name" value="KBL_like"/>
    <property type="match status" value="1"/>
</dbReference>
<dbReference type="EMBL" id="AFWA02000011">
    <property type="protein sequence ID" value="EMR09211.1"/>
    <property type="molecule type" value="Genomic_DNA"/>
</dbReference>
<evidence type="ECO:0000313" key="21">
    <source>
        <dbReference type="Proteomes" id="UP000011958"/>
    </source>
</evidence>
<dbReference type="GO" id="GO:0017059">
    <property type="term" value="C:serine palmitoyltransferase complex"/>
    <property type="evidence" value="ECO:0007669"/>
    <property type="project" value="TreeGrafter"/>
</dbReference>
<evidence type="ECO:0000256" key="6">
    <source>
        <dbReference type="ARBA" id="ARBA00008392"/>
    </source>
</evidence>
<keyword evidence="12" id="KW-0746">Sphingolipid metabolism</keyword>
<evidence type="ECO:0000313" key="20">
    <source>
        <dbReference type="EMBL" id="EMR09211.1"/>
    </source>
</evidence>
<keyword evidence="13 18" id="KW-1133">Transmembrane helix</keyword>
<keyword evidence="10" id="KW-0256">Endoplasmic reticulum</keyword>
<dbReference type="AlphaFoldDB" id="M7NQ26"/>
<comment type="subcellular location">
    <subcellularLocation>
        <location evidence="2">Endoplasmic reticulum</location>
    </subcellularLocation>
    <subcellularLocation>
        <location evidence="3">Membrane</location>
    </subcellularLocation>
</comment>
<evidence type="ECO:0000256" key="5">
    <source>
        <dbReference type="ARBA" id="ARBA00004991"/>
    </source>
</evidence>
<evidence type="ECO:0000256" key="16">
    <source>
        <dbReference type="ARBA" id="ARBA00023315"/>
    </source>
</evidence>
<dbReference type="Gene3D" id="3.40.640.10">
    <property type="entry name" value="Type I PLP-dependent aspartate aminotransferase-like (Major domain)"/>
    <property type="match status" value="1"/>
</dbReference>
<evidence type="ECO:0000256" key="3">
    <source>
        <dbReference type="ARBA" id="ARBA00004370"/>
    </source>
</evidence>
<dbReference type="OrthoDB" id="65434at2759"/>
<comment type="pathway">
    <text evidence="5">Sphingolipid metabolism.</text>
</comment>
<keyword evidence="15 18" id="KW-0472">Membrane</keyword>
<keyword evidence="16" id="KW-0012">Acyltransferase</keyword>
<keyword evidence="8" id="KW-0808">Transferase</keyword>
<dbReference type="STRING" id="1069680.M7NQ26"/>
<comment type="similarity">
    <text evidence="6">Belongs to the class-II pyridoxal-phosphate-dependent aminotransferase family.</text>
</comment>
<evidence type="ECO:0000256" key="9">
    <source>
        <dbReference type="ARBA" id="ARBA00022692"/>
    </source>
</evidence>
<comment type="caution">
    <text evidence="20">The sequence shown here is derived from an EMBL/GenBank/DDBJ whole genome shotgun (WGS) entry which is preliminary data.</text>
</comment>
<dbReference type="GO" id="GO:0030170">
    <property type="term" value="F:pyridoxal phosphate binding"/>
    <property type="evidence" value="ECO:0007669"/>
    <property type="project" value="InterPro"/>
</dbReference>
<dbReference type="eggNOG" id="KOG1357">
    <property type="taxonomic scope" value="Eukaryota"/>
</dbReference>
<evidence type="ECO:0000256" key="14">
    <source>
        <dbReference type="ARBA" id="ARBA00023098"/>
    </source>
</evidence>
<evidence type="ECO:0000256" key="7">
    <source>
        <dbReference type="ARBA" id="ARBA00013220"/>
    </source>
</evidence>
<dbReference type="GO" id="GO:0005783">
    <property type="term" value="C:endoplasmic reticulum"/>
    <property type="evidence" value="ECO:0007669"/>
    <property type="project" value="UniProtKB-SubCell"/>
</dbReference>
<dbReference type="PANTHER" id="PTHR13693">
    <property type="entry name" value="CLASS II AMINOTRANSFERASE/8-AMINO-7-OXONONANOATE SYNTHASE"/>
    <property type="match status" value="1"/>
</dbReference>
<evidence type="ECO:0000256" key="10">
    <source>
        <dbReference type="ARBA" id="ARBA00022824"/>
    </source>
</evidence>
<keyword evidence="11" id="KW-0663">Pyridoxal phosphate</keyword>
<gene>
    <name evidence="20" type="ORF">PNEG_02547</name>
</gene>
<comment type="catalytic activity">
    <reaction evidence="17">
        <text>L-serine + hexadecanoyl-CoA + H(+) = 3-oxosphinganine + CO2 + CoA</text>
        <dbReference type="Rhea" id="RHEA:14761"/>
        <dbReference type="ChEBI" id="CHEBI:15378"/>
        <dbReference type="ChEBI" id="CHEBI:16526"/>
        <dbReference type="ChEBI" id="CHEBI:33384"/>
        <dbReference type="ChEBI" id="CHEBI:57287"/>
        <dbReference type="ChEBI" id="CHEBI:57379"/>
        <dbReference type="ChEBI" id="CHEBI:58299"/>
        <dbReference type="EC" id="2.3.1.50"/>
    </reaction>
</comment>
<dbReference type="HOGENOM" id="CLU_015846_7_2_1"/>
<name>M7NQ26_PNEMU</name>
<dbReference type="InterPro" id="IPR015421">
    <property type="entry name" value="PyrdxlP-dep_Trfase_major"/>
</dbReference>
<evidence type="ECO:0000256" key="8">
    <source>
        <dbReference type="ARBA" id="ARBA00022679"/>
    </source>
</evidence>
<dbReference type="EC" id="2.3.1.50" evidence="7"/>
<evidence type="ECO:0000256" key="11">
    <source>
        <dbReference type="ARBA" id="ARBA00022898"/>
    </source>
</evidence>
<dbReference type="Pfam" id="PF00155">
    <property type="entry name" value="Aminotran_1_2"/>
    <property type="match status" value="1"/>
</dbReference>
<dbReference type="RefSeq" id="XP_007874560.1">
    <property type="nucleotide sequence ID" value="XM_007876369.1"/>
</dbReference>
<keyword evidence="21" id="KW-1185">Reference proteome</keyword>
<dbReference type="Gene3D" id="3.90.1150.10">
    <property type="entry name" value="Aspartate Aminotransferase, domain 1"/>
    <property type="match status" value="1"/>
</dbReference>
<dbReference type="GeneID" id="19896239"/>
<evidence type="ECO:0000256" key="12">
    <source>
        <dbReference type="ARBA" id="ARBA00022919"/>
    </source>
</evidence>
<evidence type="ECO:0000256" key="17">
    <source>
        <dbReference type="ARBA" id="ARBA00048528"/>
    </source>
</evidence>
<evidence type="ECO:0000256" key="2">
    <source>
        <dbReference type="ARBA" id="ARBA00004240"/>
    </source>
</evidence>
<dbReference type="Proteomes" id="UP000011958">
    <property type="component" value="Unassembled WGS sequence"/>
</dbReference>
<dbReference type="GO" id="GO:0046513">
    <property type="term" value="P:ceramide biosynthetic process"/>
    <property type="evidence" value="ECO:0007669"/>
    <property type="project" value="TreeGrafter"/>
</dbReference>
<dbReference type="PANTHER" id="PTHR13693:SF3">
    <property type="entry name" value="LD36009P"/>
    <property type="match status" value="1"/>
</dbReference>
<feature type="transmembrane region" description="Helical" evidence="18">
    <location>
        <begin position="152"/>
        <end position="171"/>
    </location>
</feature>
<comment type="pathway">
    <text evidence="4">Lipid metabolism; sphingolipid metabolism.</text>
</comment>
<dbReference type="InterPro" id="IPR001917">
    <property type="entry name" value="Aminotrans_II_pyridoxalP_BS"/>
</dbReference>
<evidence type="ECO:0000256" key="4">
    <source>
        <dbReference type="ARBA" id="ARBA00004760"/>
    </source>
</evidence>
<dbReference type="VEuPathDB" id="FungiDB:PNEG_02547"/>
<evidence type="ECO:0000256" key="13">
    <source>
        <dbReference type="ARBA" id="ARBA00022989"/>
    </source>
</evidence>
<dbReference type="GO" id="GO:0046512">
    <property type="term" value="P:sphingosine biosynthetic process"/>
    <property type="evidence" value="ECO:0007669"/>
    <property type="project" value="TreeGrafter"/>
</dbReference>
<feature type="domain" description="Aminotransferase class I/classII large" evidence="19">
    <location>
        <begin position="250"/>
        <end position="606"/>
    </location>
</feature>
<reference evidence="21" key="1">
    <citation type="journal article" date="2016" name="Nat. Commun.">
        <title>Genome analysis of three Pneumocystis species reveals adaptation mechanisms to life exclusively in mammalian hosts.</title>
        <authorList>
            <person name="Ma L."/>
            <person name="Chen Z."/>
            <person name="Huang D.W."/>
            <person name="Kutty G."/>
            <person name="Ishihara M."/>
            <person name="Wang H."/>
            <person name="Abouelleil A."/>
            <person name="Bishop L."/>
            <person name="Davey E."/>
            <person name="Deng R."/>
            <person name="Deng X."/>
            <person name="Fan L."/>
            <person name="Fantoni G."/>
            <person name="Fitzgerald M."/>
            <person name="Gogineni E."/>
            <person name="Goldberg J.M."/>
            <person name="Handley G."/>
            <person name="Hu X."/>
            <person name="Huber C."/>
            <person name="Jiao X."/>
            <person name="Jones K."/>
            <person name="Levin J.Z."/>
            <person name="Liu Y."/>
            <person name="Macdonald P."/>
            <person name="Melnikov A."/>
            <person name="Raley C."/>
            <person name="Sassi M."/>
            <person name="Sherman B.T."/>
            <person name="Song X."/>
            <person name="Sykes S."/>
            <person name="Tran B."/>
            <person name="Walsh L."/>
            <person name="Xia Y."/>
            <person name="Yang J."/>
            <person name="Young S."/>
            <person name="Zeng Q."/>
            <person name="Zheng X."/>
            <person name="Stephens R."/>
            <person name="Nusbaum C."/>
            <person name="Birren B.W."/>
            <person name="Azadi P."/>
            <person name="Lempicki R.A."/>
            <person name="Cuomo C.A."/>
            <person name="Kovacs J.A."/>
        </authorList>
    </citation>
    <scope>NUCLEOTIDE SEQUENCE [LARGE SCALE GENOMIC DNA]</scope>
    <source>
        <strain evidence="21">B123</strain>
    </source>
</reference>
<dbReference type="FunFam" id="3.40.640.10:FF:000047">
    <property type="entry name" value="serine palmitoyltransferase 2 isoform X1"/>
    <property type="match status" value="1"/>
</dbReference>
<keyword evidence="14" id="KW-0443">Lipid metabolism</keyword>
<sequence length="665" mass="75388">MARKRRNKESLDNTRDKTALQNKSLSLFNRGSKLISFLFPHRGFVQFFSNNGGYSNENNDVGMELRHTFSFDVPLSISGFSNVGFYRNIKKLKNDKKRSDFQLKFLTHMYKNEPRNDEVYQYAPLLDSSHLFVSQYPKGKPFPPIIEDEPSYYYLITTYFSYLILIILGHIRDFFGKRFKKQKYSHLRAHDGYAPLNSDFDNFYVRRLKMRINDCFSRPTTGVPGRMITLIERVSYDYNKTFNFTGNLIECLNFSSYNYLGFAQSNGPCADFVEEVIKKWKFSSCGARSDAGTLDLHVQCEALVAKFVGKPAASIYSMGFATNATLFSALVSKGCLIISDELNHSSIRFGARLSGASIRMFKHNNMEDLEKLLRECISQGQHRTHRPWKKILVIVEGLYSMEGTLCNLPGLISLKKKYKFYLYIDEAHSIGAIGPRGRGVCDYFSIDPSEVDILMGTFTKSFGASGGYIAADKHIIDKLRFLNAGSLFSEAMSPIVVGQIMSSINIILDETQNEGKNRLQRLAFNSRYLRLGLKRLGFIVYGHDDSPIVLILLYNPGKMPAFSRLMLERRIAVVVVGYPATSLVESRARFCVSAAHNKDDLDRLLTACDEVGDILQLKNSSGAAGENVGVRHLEYLLSGAYKVFHPPPRWALKDVIERGVDDVKD</sequence>
<organism evidence="20 21">
    <name type="scientific">Pneumocystis murina (strain B123)</name>
    <name type="common">Mouse pneumocystis pneumonia agent</name>
    <name type="synonym">Pneumocystis carinii f. sp. muris</name>
    <dbReference type="NCBI Taxonomy" id="1069680"/>
    <lineage>
        <taxon>Eukaryota</taxon>
        <taxon>Fungi</taxon>
        <taxon>Dikarya</taxon>
        <taxon>Ascomycota</taxon>
        <taxon>Taphrinomycotina</taxon>
        <taxon>Pneumocystomycetes</taxon>
        <taxon>Pneumocystaceae</taxon>
        <taxon>Pneumocystis</taxon>
    </lineage>
</organism>
<dbReference type="GO" id="GO:0004758">
    <property type="term" value="F:serine C-palmitoyltransferase activity"/>
    <property type="evidence" value="ECO:0007669"/>
    <property type="project" value="UniProtKB-EC"/>
</dbReference>
<dbReference type="PROSITE" id="PS00599">
    <property type="entry name" value="AA_TRANSFER_CLASS_2"/>
    <property type="match status" value="1"/>
</dbReference>
<proteinExistence type="inferred from homology"/>
<dbReference type="InterPro" id="IPR004839">
    <property type="entry name" value="Aminotransferase_I/II_large"/>
</dbReference>